<dbReference type="GO" id="GO:0005524">
    <property type="term" value="F:ATP binding"/>
    <property type="evidence" value="ECO:0007669"/>
    <property type="project" value="UniProtKB-UniRule"/>
</dbReference>
<dbReference type="CDD" id="cd17929">
    <property type="entry name" value="DEXHc_priA"/>
    <property type="match status" value="1"/>
</dbReference>
<proteinExistence type="inferred from homology"/>
<dbReference type="GO" id="GO:0043138">
    <property type="term" value="F:3'-5' DNA helicase activity"/>
    <property type="evidence" value="ECO:0007669"/>
    <property type="project" value="UniProtKB-EC"/>
</dbReference>
<dbReference type="Gene3D" id="3.40.50.300">
    <property type="entry name" value="P-loop containing nucleotide triphosphate hydrolases"/>
    <property type="match status" value="2"/>
</dbReference>
<evidence type="ECO:0000256" key="4">
    <source>
        <dbReference type="ARBA" id="ARBA00022741"/>
    </source>
</evidence>
<evidence type="ECO:0000256" key="2">
    <source>
        <dbReference type="ARBA" id="ARBA00022705"/>
    </source>
</evidence>
<keyword evidence="7 12" id="KW-0862">Zinc</keyword>
<keyword evidence="6 12" id="KW-0347">Helicase</keyword>
<feature type="binding site" evidence="12">
    <location>
        <position position="484"/>
    </location>
    <ligand>
        <name>Zn(2+)</name>
        <dbReference type="ChEBI" id="CHEBI:29105"/>
        <label>1</label>
    </ligand>
</feature>
<keyword evidence="10 12" id="KW-0413">Isomerase</keyword>
<evidence type="ECO:0000256" key="6">
    <source>
        <dbReference type="ARBA" id="ARBA00022806"/>
    </source>
</evidence>
<dbReference type="EC" id="5.6.2.4" evidence="12"/>
<dbReference type="InterPro" id="IPR005259">
    <property type="entry name" value="PriA"/>
</dbReference>
<dbReference type="NCBIfam" id="NF004067">
    <property type="entry name" value="PRK05580.1-4"/>
    <property type="match status" value="1"/>
</dbReference>
<evidence type="ECO:0000256" key="7">
    <source>
        <dbReference type="ARBA" id="ARBA00022833"/>
    </source>
</evidence>
<comment type="cofactor">
    <cofactor evidence="12">
        <name>Zn(2+)</name>
        <dbReference type="ChEBI" id="CHEBI:29105"/>
    </cofactor>
    <text evidence="12">Binds 2 zinc ions per subunit.</text>
</comment>
<evidence type="ECO:0000256" key="1">
    <source>
        <dbReference type="ARBA" id="ARBA00022515"/>
    </source>
</evidence>
<evidence type="ECO:0000256" key="11">
    <source>
        <dbReference type="ARBA" id="ARBA00048988"/>
    </source>
</evidence>
<dbReference type="Pfam" id="PF18074">
    <property type="entry name" value="PriA_C"/>
    <property type="match status" value="1"/>
</dbReference>
<dbReference type="GO" id="GO:0008270">
    <property type="term" value="F:zinc ion binding"/>
    <property type="evidence" value="ECO:0007669"/>
    <property type="project" value="UniProtKB-UniRule"/>
</dbReference>
<comment type="subunit">
    <text evidence="12">Component of the replication restart primosome.</text>
</comment>
<protein>
    <recommendedName>
        <fullName evidence="12">Replication restart protein PriA</fullName>
    </recommendedName>
    <alternativeName>
        <fullName evidence="12">ATP-dependent DNA helicase PriA</fullName>
        <ecNumber evidence="12">5.6.2.4</ecNumber>
    </alternativeName>
    <alternativeName>
        <fullName evidence="12">DNA 3'-5' helicase PriA</fullName>
    </alternativeName>
</protein>
<organism evidence="14 15">
    <name type="scientific">Candidatus Endobugula sertula</name>
    <name type="common">Bugula neritina bacterial symbiont</name>
    <dbReference type="NCBI Taxonomy" id="62101"/>
    <lineage>
        <taxon>Bacteria</taxon>
        <taxon>Pseudomonadati</taxon>
        <taxon>Pseudomonadota</taxon>
        <taxon>Gammaproteobacteria</taxon>
        <taxon>Cellvibrionales</taxon>
        <taxon>Cellvibrionaceae</taxon>
        <taxon>Candidatus Endobugula</taxon>
    </lineage>
</organism>
<dbReference type="GO" id="GO:1990077">
    <property type="term" value="C:primosome complex"/>
    <property type="evidence" value="ECO:0007669"/>
    <property type="project" value="UniProtKB-UniRule"/>
</dbReference>
<dbReference type="InterPro" id="IPR001650">
    <property type="entry name" value="Helicase_C-like"/>
</dbReference>
<dbReference type="EMBL" id="MDLC01000021">
    <property type="protein sequence ID" value="ODS23750.1"/>
    <property type="molecule type" value="Genomic_DNA"/>
</dbReference>
<dbReference type="NCBIfam" id="TIGR00595">
    <property type="entry name" value="priA"/>
    <property type="match status" value="1"/>
</dbReference>
<dbReference type="PANTHER" id="PTHR30580:SF0">
    <property type="entry name" value="PRIMOSOMAL PROTEIN N"/>
    <property type="match status" value="1"/>
</dbReference>
<dbReference type="GO" id="GO:0006310">
    <property type="term" value="P:DNA recombination"/>
    <property type="evidence" value="ECO:0007669"/>
    <property type="project" value="InterPro"/>
</dbReference>
<comment type="function">
    <text evidence="12">Initiates the restart of stalled replication forks, which reloads the replicative helicase on sites other than the origin of replication. Recognizes and binds to abandoned replication forks and remodels them to uncover a helicase loading site. Promotes assembly of the primosome at these replication forks.</text>
</comment>
<feature type="binding site" evidence="12">
    <location>
        <position position="471"/>
    </location>
    <ligand>
        <name>Zn(2+)</name>
        <dbReference type="ChEBI" id="CHEBI:29105"/>
        <label>2</label>
    </ligand>
</feature>
<evidence type="ECO:0000256" key="9">
    <source>
        <dbReference type="ARBA" id="ARBA00023125"/>
    </source>
</evidence>
<reference evidence="14 15" key="1">
    <citation type="journal article" date="2016" name="Appl. Environ. Microbiol.">
        <title>Lack of Overt Genome Reduction in the Bryostatin-Producing Bryozoan Symbiont "Candidatus Endobugula sertula".</title>
        <authorList>
            <person name="Miller I.J."/>
            <person name="Vanee N."/>
            <person name="Fong S.S."/>
            <person name="Lim-Fong G.E."/>
            <person name="Kwan J.C."/>
        </authorList>
    </citation>
    <scope>NUCLEOTIDE SEQUENCE [LARGE SCALE GENOMIC DNA]</scope>
    <source>
        <strain evidence="14">AB1-4</strain>
    </source>
</reference>
<comment type="caution">
    <text evidence="14">The sequence shown here is derived from an EMBL/GenBank/DDBJ whole genome shotgun (WGS) entry which is preliminary data.</text>
</comment>
<dbReference type="Proteomes" id="UP000242502">
    <property type="component" value="Unassembled WGS sequence"/>
</dbReference>
<keyword evidence="8 12" id="KW-0067">ATP-binding</keyword>
<dbReference type="Pfam" id="PF00270">
    <property type="entry name" value="DEAD"/>
    <property type="match status" value="1"/>
</dbReference>
<feature type="binding site" evidence="12">
    <location>
        <position position="468"/>
    </location>
    <ligand>
        <name>Zn(2+)</name>
        <dbReference type="ChEBI" id="CHEBI:29105"/>
        <label>2</label>
    </ligand>
</feature>
<dbReference type="InterPro" id="IPR042115">
    <property type="entry name" value="PriA_3primeBD_sf"/>
</dbReference>
<keyword evidence="9 12" id="KW-0238">DNA-binding</keyword>
<keyword evidence="4 12" id="KW-0547">Nucleotide-binding</keyword>
<feature type="binding site" evidence="12">
    <location>
        <position position="447"/>
    </location>
    <ligand>
        <name>Zn(2+)</name>
        <dbReference type="ChEBI" id="CHEBI:29105"/>
        <label>2</label>
    </ligand>
</feature>
<dbReference type="Gene3D" id="3.40.1440.60">
    <property type="entry name" value="PriA, 3(prime) DNA-binding domain"/>
    <property type="match status" value="1"/>
</dbReference>
<dbReference type="FunFam" id="3.40.1440.60:FF:000001">
    <property type="entry name" value="Primosomal protein N"/>
    <property type="match status" value="1"/>
</dbReference>
<feature type="binding site" evidence="12">
    <location>
        <position position="438"/>
    </location>
    <ligand>
        <name>Zn(2+)</name>
        <dbReference type="ChEBI" id="CHEBI:29105"/>
        <label>1</label>
    </ligand>
</feature>
<evidence type="ECO:0000313" key="14">
    <source>
        <dbReference type="EMBL" id="ODS23750.1"/>
    </source>
</evidence>
<keyword evidence="3 12" id="KW-0479">Metal-binding</keyword>
<feature type="binding site" evidence="12">
    <location>
        <position position="481"/>
    </location>
    <ligand>
        <name>Zn(2+)</name>
        <dbReference type="ChEBI" id="CHEBI:29105"/>
        <label>1</label>
    </ligand>
</feature>
<dbReference type="GO" id="GO:0006270">
    <property type="term" value="P:DNA replication initiation"/>
    <property type="evidence" value="ECO:0007669"/>
    <property type="project" value="TreeGrafter"/>
</dbReference>
<dbReference type="GO" id="GO:0006269">
    <property type="term" value="P:DNA replication, synthesis of primer"/>
    <property type="evidence" value="ECO:0007669"/>
    <property type="project" value="UniProtKB-KW"/>
</dbReference>
<dbReference type="SMART" id="SM00487">
    <property type="entry name" value="DEXDc"/>
    <property type="match status" value="1"/>
</dbReference>
<dbReference type="PROSITE" id="PS51192">
    <property type="entry name" value="HELICASE_ATP_BIND_1"/>
    <property type="match status" value="1"/>
</dbReference>
<dbReference type="Pfam" id="PF17764">
    <property type="entry name" value="PriA_3primeBD"/>
    <property type="match status" value="1"/>
</dbReference>
<evidence type="ECO:0000313" key="15">
    <source>
        <dbReference type="Proteomes" id="UP000242502"/>
    </source>
</evidence>
<dbReference type="HAMAP" id="MF_00983">
    <property type="entry name" value="PriA"/>
    <property type="match status" value="1"/>
</dbReference>
<evidence type="ECO:0000259" key="13">
    <source>
        <dbReference type="PROSITE" id="PS51192"/>
    </source>
</evidence>
<feature type="binding site" evidence="12">
    <location>
        <position position="450"/>
    </location>
    <ligand>
        <name>Zn(2+)</name>
        <dbReference type="ChEBI" id="CHEBI:29105"/>
        <label>2</label>
    </ligand>
</feature>
<accession>A0A1D2QQD4</accession>
<dbReference type="InterPro" id="IPR014001">
    <property type="entry name" value="Helicase_ATP-bd"/>
</dbReference>
<dbReference type="GO" id="GO:0003677">
    <property type="term" value="F:DNA binding"/>
    <property type="evidence" value="ECO:0007669"/>
    <property type="project" value="UniProtKB-UniRule"/>
</dbReference>
<dbReference type="SUPFAM" id="SSF52540">
    <property type="entry name" value="P-loop containing nucleoside triphosphate hydrolases"/>
    <property type="match status" value="2"/>
</dbReference>
<dbReference type="STRING" id="62101.AB835_07145"/>
<evidence type="ECO:0000256" key="12">
    <source>
        <dbReference type="HAMAP-Rule" id="MF_00983"/>
    </source>
</evidence>
<evidence type="ECO:0000256" key="3">
    <source>
        <dbReference type="ARBA" id="ARBA00022723"/>
    </source>
</evidence>
<feature type="binding site" evidence="12">
    <location>
        <position position="441"/>
    </location>
    <ligand>
        <name>Zn(2+)</name>
        <dbReference type="ChEBI" id="CHEBI:29105"/>
        <label>1</label>
    </ligand>
</feature>
<evidence type="ECO:0000256" key="10">
    <source>
        <dbReference type="ARBA" id="ARBA00023235"/>
    </source>
</evidence>
<name>A0A1D2QQD4_9GAMM</name>
<evidence type="ECO:0000256" key="8">
    <source>
        <dbReference type="ARBA" id="ARBA00022840"/>
    </source>
</evidence>
<dbReference type="InterPro" id="IPR027417">
    <property type="entry name" value="P-loop_NTPase"/>
</dbReference>
<dbReference type="GO" id="GO:0016887">
    <property type="term" value="F:ATP hydrolysis activity"/>
    <property type="evidence" value="ECO:0007669"/>
    <property type="project" value="RHEA"/>
</dbReference>
<feature type="domain" description="Helicase ATP-binding" evidence="13">
    <location>
        <begin position="217"/>
        <end position="383"/>
    </location>
</feature>
<dbReference type="SMART" id="SM00490">
    <property type="entry name" value="HELICc"/>
    <property type="match status" value="1"/>
</dbReference>
<dbReference type="InterPro" id="IPR011545">
    <property type="entry name" value="DEAD/DEAH_box_helicase_dom"/>
</dbReference>
<dbReference type="AlphaFoldDB" id="A0A1D2QQD4"/>
<dbReference type="InterPro" id="IPR041222">
    <property type="entry name" value="PriA_3primeBD"/>
</dbReference>
<keyword evidence="2 12" id="KW-0235">DNA replication</keyword>
<comment type="similarity">
    <text evidence="12">Belongs to the helicase family. PriA subfamily.</text>
</comment>
<evidence type="ECO:0000256" key="5">
    <source>
        <dbReference type="ARBA" id="ARBA00022801"/>
    </source>
</evidence>
<dbReference type="InterPro" id="IPR041236">
    <property type="entry name" value="PriA_C"/>
</dbReference>
<dbReference type="PANTHER" id="PTHR30580">
    <property type="entry name" value="PRIMOSOMAL PROTEIN N"/>
    <property type="match status" value="1"/>
</dbReference>
<comment type="catalytic activity">
    <reaction evidence="11 12">
        <text>ATP + H2O = ADP + phosphate + H(+)</text>
        <dbReference type="Rhea" id="RHEA:13065"/>
        <dbReference type="ChEBI" id="CHEBI:15377"/>
        <dbReference type="ChEBI" id="CHEBI:15378"/>
        <dbReference type="ChEBI" id="CHEBI:30616"/>
        <dbReference type="ChEBI" id="CHEBI:43474"/>
        <dbReference type="ChEBI" id="CHEBI:456216"/>
        <dbReference type="EC" id="5.6.2.4"/>
    </reaction>
</comment>
<comment type="catalytic activity">
    <reaction evidence="12">
        <text>Couples ATP hydrolysis with the unwinding of duplex DNA by translocating in the 3'-5' direction.</text>
        <dbReference type="EC" id="5.6.2.4"/>
    </reaction>
</comment>
<gene>
    <name evidence="12" type="primary">priA</name>
    <name evidence="14" type="ORF">AB835_07145</name>
</gene>
<dbReference type="GO" id="GO:0006302">
    <property type="term" value="P:double-strand break repair"/>
    <property type="evidence" value="ECO:0007669"/>
    <property type="project" value="InterPro"/>
</dbReference>
<dbReference type="FunFam" id="3.40.50.300:FF:000489">
    <property type="entry name" value="Primosome assembly protein PriA"/>
    <property type="match status" value="1"/>
</dbReference>
<sequence>MPEYNTLLTVAIPSPLRRLFDYLPNPDMNIQQLRPGMRLSVPFGHQKAVTGILIKVSTQMVAPAAKMRAIHGVIDDIGLDQDILSLCQWCASYYHYPLGEVCHLALPVLLRKNTPAPQLLQTESWQLTKTGKQQTAESFGRAKKQYVLWQLVQKYPCITPDTLKTAGISRTIVNTLINKGILEKITIDSALFNSVPTQPISTSTIALNPEQQEALKRIDIQQFNTYLLNGVTGSGKTEIYLQTIAKVTSTGKQALLLVPEIGLTPQTLERFQQRFNIPVATTHSGMTDRQRFNIWLGARAGQASIIIGTRSAIFTPLPKLGLIIIDEEHDLSYKQQEGVRYSARDIAIIRAQKNNIPIILGSATPSLETLHNALNQRFIHLQLTKRATAAHLPEIRCINQQDASLSPEIVHTIKETLNKQQQVLVFINRRGYAPTLICQECNWLSQCNNCDCRMTVHQFQQHNQHLHCHHCDCKTTVPSRCPHCHSAHLQPLGQGTQRSEEELKQYFTVPILRIDKDSMSRKGELKSALSLVNSGQACILVGTQMLAKGHHFANVSLAVILGFDNSFFSSDFRGAERMGQLLTQVAGRAGREKYQGRVLLHTQFEGHPHLQILLKHGYNHLAQQLLAERQHNHMPPYQYMALIRCHAQQSTIAIGFLQQARLLAHNICPPTHQIQYLGPLPATIEKCNNRYYYYLQIKTKERKQLHFLLTELCWQLEQQRQTKGLHWLVDVDPQEV</sequence>
<keyword evidence="1 12" id="KW-0639">Primosome</keyword>
<keyword evidence="5 12" id="KW-0378">Hydrolase</keyword>